<comment type="domain">
    <text evidence="6">Has three domains with a flexible linker between the domains II and III and assumes an 'L' shape. Domain III is highly mobile and contacts RuvB.</text>
</comment>
<dbReference type="Gene3D" id="1.10.150.20">
    <property type="entry name" value="5' to 3' exonuclease, C-terminal subdomain"/>
    <property type="match status" value="1"/>
</dbReference>
<keyword evidence="2 6" id="KW-0227">DNA damage</keyword>
<dbReference type="GO" id="GO:0006281">
    <property type="term" value="P:DNA repair"/>
    <property type="evidence" value="ECO:0007669"/>
    <property type="project" value="UniProtKB-UniRule"/>
</dbReference>
<proteinExistence type="inferred from homology"/>
<evidence type="ECO:0000259" key="7">
    <source>
        <dbReference type="SMART" id="SM00278"/>
    </source>
</evidence>
<name>A0A9D9DEY6_9FIRM</name>
<comment type="similarity">
    <text evidence="6">Belongs to the RuvA family.</text>
</comment>
<sequence>MIYSLNGKIADVSGSSIAIDIGPIAFEVLVSRPSDFKLGEDAFIYVYEVFTQDDHYLAGFSSKLEKEAFSSLIQVKGIGPKTALSALSKTNPEDLFKAISSNNTAYLKKLPGIGPKAAAQIILDLQGKLVSGSSPDSSLYDDVRSALKGLGFKSKEIDDALCSINEPGLDSGEVLRLALKRLRK</sequence>
<evidence type="ECO:0000313" key="8">
    <source>
        <dbReference type="EMBL" id="MBO8426332.1"/>
    </source>
</evidence>
<dbReference type="InterPro" id="IPR010994">
    <property type="entry name" value="RuvA_2-like"/>
</dbReference>
<keyword evidence="1 6" id="KW-0963">Cytoplasm</keyword>
<dbReference type="GO" id="GO:0009378">
    <property type="term" value="F:four-way junction helicase activity"/>
    <property type="evidence" value="ECO:0007669"/>
    <property type="project" value="InterPro"/>
</dbReference>
<keyword evidence="8" id="KW-0378">Hydrolase</keyword>
<accession>A0A9D9DEY6</accession>
<dbReference type="GO" id="GO:0006310">
    <property type="term" value="P:DNA recombination"/>
    <property type="evidence" value="ECO:0007669"/>
    <property type="project" value="UniProtKB-UniRule"/>
</dbReference>
<dbReference type="InterPro" id="IPR013849">
    <property type="entry name" value="DNA_helicase_Holl-junc_RuvA_I"/>
</dbReference>
<dbReference type="GO" id="GO:0005524">
    <property type="term" value="F:ATP binding"/>
    <property type="evidence" value="ECO:0007669"/>
    <property type="project" value="InterPro"/>
</dbReference>
<comment type="subunit">
    <text evidence="6">Homotetramer. Forms an RuvA(8)-RuvB(12)-Holliday junction (HJ) complex. HJ DNA is sandwiched between 2 RuvA tetramers; dsDNA enters through RuvA and exits via RuvB. An RuvB hexamer assembles on each DNA strand where it exits the tetramer. Each RuvB hexamer is contacted by two RuvA subunits (via domain III) on 2 adjacent RuvB subunits; this complex drives branch migration. In the full resolvosome a probable DNA-RuvA(4)-RuvB(12)-RuvC(2) complex forms which resolves the HJ.</text>
</comment>
<dbReference type="InterPro" id="IPR003583">
    <property type="entry name" value="Hlx-hairpin-Hlx_DNA-bd_motif"/>
</dbReference>
<dbReference type="AlphaFoldDB" id="A0A9D9DEY6"/>
<dbReference type="GO" id="GO:0048476">
    <property type="term" value="C:Holliday junction resolvase complex"/>
    <property type="evidence" value="ECO:0007669"/>
    <property type="project" value="UniProtKB-UniRule"/>
</dbReference>
<dbReference type="Pfam" id="PF01330">
    <property type="entry name" value="RuvA_N"/>
    <property type="match status" value="1"/>
</dbReference>
<evidence type="ECO:0000256" key="2">
    <source>
        <dbReference type="ARBA" id="ARBA00022763"/>
    </source>
</evidence>
<reference evidence="8" key="2">
    <citation type="journal article" date="2021" name="PeerJ">
        <title>Extensive microbial diversity within the chicken gut microbiome revealed by metagenomics and culture.</title>
        <authorList>
            <person name="Gilroy R."/>
            <person name="Ravi A."/>
            <person name="Getino M."/>
            <person name="Pursley I."/>
            <person name="Horton D.L."/>
            <person name="Alikhan N.F."/>
            <person name="Baker D."/>
            <person name="Gharbi K."/>
            <person name="Hall N."/>
            <person name="Watson M."/>
            <person name="Adriaenssens E.M."/>
            <person name="Foster-Nyarko E."/>
            <person name="Jarju S."/>
            <person name="Secka A."/>
            <person name="Antonio M."/>
            <person name="Oren A."/>
            <person name="Chaudhuri R.R."/>
            <person name="La Ragione R."/>
            <person name="Hildebrand F."/>
            <person name="Pallen M.J."/>
        </authorList>
    </citation>
    <scope>NUCLEOTIDE SEQUENCE</scope>
    <source>
        <strain evidence="8">17113</strain>
    </source>
</reference>
<comment type="subcellular location">
    <subcellularLocation>
        <location evidence="6">Cytoplasm</location>
    </subcellularLocation>
</comment>
<dbReference type="GO" id="GO:0009379">
    <property type="term" value="C:Holliday junction helicase complex"/>
    <property type="evidence" value="ECO:0007669"/>
    <property type="project" value="InterPro"/>
</dbReference>
<dbReference type="InterPro" id="IPR036267">
    <property type="entry name" value="RuvA_C_sf"/>
</dbReference>
<keyword evidence="4 6" id="KW-0233">DNA recombination</keyword>
<feature type="domain" description="Helix-hairpin-helix DNA-binding motif class 1" evidence="7">
    <location>
        <begin position="70"/>
        <end position="89"/>
    </location>
</feature>
<dbReference type="NCBIfam" id="TIGR00084">
    <property type="entry name" value="ruvA"/>
    <property type="match status" value="1"/>
</dbReference>
<dbReference type="SUPFAM" id="SSF47781">
    <property type="entry name" value="RuvA domain 2-like"/>
    <property type="match status" value="1"/>
</dbReference>
<comment type="caution">
    <text evidence="6">Lacks conserved residue(s) required for the propagation of feature annotation.</text>
</comment>
<gene>
    <name evidence="6 8" type="primary">ruvA</name>
    <name evidence="8" type="ORF">IAC61_03310</name>
</gene>
<keyword evidence="3 6" id="KW-0238">DNA-binding</keyword>
<reference evidence="8" key="1">
    <citation type="submission" date="2020-10" db="EMBL/GenBank/DDBJ databases">
        <authorList>
            <person name="Gilroy R."/>
        </authorList>
    </citation>
    <scope>NUCLEOTIDE SEQUENCE</scope>
    <source>
        <strain evidence="8">17113</strain>
    </source>
</reference>
<feature type="domain" description="Helix-hairpin-helix DNA-binding motif class 1" evidence="7">
    <location>
        <begin position="105"/>
        <end position="124"/>
    </location>
</feature>
<dbReference type="HAMAP" id="MF_00031">
    <property type="entry name" value="DNA_HJ_migration_RuvA"/>
    <property type="match status" value="1"/>
</dbReference>
<evidence type="ECO:0000313" key="9">
    <source>
        <dbReference type="Proteomes" id="UP000823634"/>
    </source>
</evidence>
<dbReference type="InterPro" id="IPR000085">
    <property type="entry name" value="RuvA"/>
</dbReference>
<dbReference type="Gene3D" id="2.40.50.140">
    <property type="entry name" value="Nucleic acid-binding proteins"/>
    <property type="match status" value="1"/>
</dbReference>
<dbReference type="GO" id="GO:0016787">
    <property type="term" value="F:hydrolase activity"/>
    <property type="evidence" value="ECO:0007669"/>
    <property type="project" value="UniProtKB-KW"/>
</dbReference>
<dbReference type="GO" id="GO:0000400">
    <property type="term" value="F:four-way junction DNA binding"/>
    <property type="evidence" value="ECO:0007669"/>
    <property type="project" value="UniProtKB-UniRule"/>
</dbReference>
<keyword evidence="5 6" id="KW-0234">DNA repair</keyword>
<dbReference type="GO" id="GO:0005737">
    <property type="term" value="C:cytoplasm"/>
    <property type="evidence" value="ECO:0007669"/>
    <property type="project" value="UniProtKB-SubCell"/>
</dbReference>
<protein>
    <recommendedName>
        <fullName evidence="6">Holliday junction branch migration complex subunit RuvA</fullName>
    </recommendedName>
</protein>
<dbReference type="SUPFAM" id="SSF46929">
    <property type="entry name" value="DNA helicase RuvA subunit, C-terminal domain"/>
    <property type="match status" value="1"/>
</dbReference>
<dbReference type="Proteomes" id="UP000823634">
    <property type="component" value="Unassembled WGS sequence"/>
</dbReference>
<dbReference type="Pfam" id="PF07499">
    <property type="entry name" value="RuvA_C"/>
    <property type="match status" value="1"/>
</dbReference>
<feature type="region of interest" description="Domain III" evidence="6">
    <location>
        <begin position="140"/>
        <end position="184"/>
    </location>
</feature>
<organism evidence="8 9">
    <name type="scientific">Candidatus Alloenteromonas pullistercoris</name>
    <dbReference type="NCBI Taxonomy" id="2840785"/>
    <lineage>
        <taxon>Bacteria</taxon>
        <taxon>Bacillati</taxon>
        <taxon>Bacillota</taxon>
        <taxon>Bacillota incertae sedis</taxon>
        <taxon>Candidatus Alloenteromonas</taxon>
    </lineage>
</organism>
<evidence type="ECO:0000256" key="1">
    <source>
        <dbReference type="ARBA" id="ARBA00022490"/>
    </source>
</evidence>
<dbReference type="EMBL" id="JADINA010000021">
    <property type="protein sequence ID" value="MBO8426332.1"/>
    <property type="molecule type" value="Genomic_DNA"/>
</dbReference>
<evidence type="ECO:0000256" key="3">
    <source>
        <dbReference type="ARBA" id="ARBA00023125"/>
    </source>
</evidence>
<evidence type="ECO:0000256" key="6">
    <source>
        <dbReference type="HAMAP-Rule" id="MF_00031"/>
    </source>
</evidence>
<evidence type="ECO:0000256" key="4">
    <source>
        <dbReference type="ARBA" id="ARBA00023172"/>
    </source>
</evidence>
<evidence type="ECO:0000256" key="5">
    <source>
        <dbReference type="ARBA" id="ARBA00023204"/>
    </source>
</evidence>
<comment type="caution">
    <text evidence="8">The sequence shown here is derived from an EMBL/GenBank/DDBJ whole genome shotgun (WGS) entry which is preliminary data.</text>
</comment>
<dbReference type="SMART" id="SM00278">
    <property type="entry name" value="HhH1"/>
    <property type="match status" value="2"/>
</dbReference>
<feature type="region of interest" description="Domain II" evidence="6">
    <location>
        <begin position="62"/>
        <end position="139"/>
    </location>
</feature>
<dbReference type="SUPFAM" id="SSF50249">
    <property type="entry name" value="Nucleic acid-binding proteins"/>
    <property type="match status" value="1"/>
</dbReference>
<dbReference type="InterPro" id="IPR011114">
    <property type="entry name" value="RuvA_C"/>
</dbReference>
<dbReference type="Pfam" id="PF14520">
    <property type="entry name" value="HHH_5"/>
    <property type="match status" value="1"/>
</dbReference>
<comment type="function">
    <text evidence="6">The RuvA-RuvB-RuvC complex processes Holliday junction (HJ) DNA during genetic recombination and DNA repair, while the RuvA-RuvB complex plays an important role in the rescue of blocked DNA replication forks via replication fork reversal (RFR). RuvA specifically binds to HJ cruciform DNA, conferring on it an open structure. The RuvB hexamer acts as an ATP-dependent pump, pulling dsDNA into and through the RuvAB complex. HJ branch migration allows RuvC to scan DNA until it finds its consensus sequence, where it cleaves and resolves the cruciform DNA.</text>
</comment>
<dbReference type="InterPro" id="IPR012340">
    <property type="entry name" value="NA-bd_OB-fold"/>
</dbReference>
<dbReference type="CDD" id="cd14332">
    <property type="entry name" value="UBA_RuvA_C"/>
    <property type="match status" value="1"/>
</dbReference>
<dbReference type="Gene3D" id="1.10.8.10">
    <property type="entry name" value="DNA helicase RuvA subunit, C-terminal domain"/>
    <property type="match status" value="1"/>
</dbReference>